<evidence type="ECO:0000313" key="1">
    <source>
        <dbReference type="EMBL" id="KAI3369337.1"/>
    </source>
</evidence>
<comment type="caution">
    <text evidence="1">The sequence shown here is derived from an EMBL/GenBank/DDBJ whole genome shotgun (WGS) entry which is preliminary data.</text>
</comment>
<protein>
    <submittedName>
        <fullName evidence="1">Uncharacterized protein</fullName>
    </submittedName>
</protein>
<reference evidence="1" key="1">
    <citation type="submission" date="2022-04" db="EMBL/GenBank/DDBJ databases">
        <title>Jade perch genome.</title>
        <authorList>
            <person name="Chao B."/>
        </authorList>
    </citation>
    <scope>NUCLEOTIDE SEQUENCE</scope>
    <source>
        <strain evidence="1">CB-2022</strain>
    </source>
</reference>
<dbReference type="Proteomes" id="UP000831701">
    <property type="component" value="Chromosome 7"/>
</dbReference>
<organism evidence="1 2">
    <name type="scientific">Scortum barcoo</name>
    <name type="common">barcoo grunter</name>
    <dbReference type="NCBI Taxonomy" id="214431"/>
    <lineage>
        <taxon>Eukaryota</taxon>
        <taxon>Metazoa</taxon>
        <taxon>Chordata</taxon>
        <taxon>Craniata</taxon>
        <taxon>Vertebrata</taxon>
        <taxon>Euteleostomi</taxon>
        <taxon>Actinopterygii</taxon>
        <taxon>Neopterygii</taxon>
        <taxon>Teleostei</taxon>
        <taxon>Neoteleostei</taxon>
        <taxon>Acanthomorphata</taxon>
        <taxon>Eupercaria</taxon>
        <taxon>Centrarchiformes</taxon>
        <taxon>Terapontoidei</taxon>
        <taxon>Terapontidae</taxon>
        <taxon>Scortum</taxon>
    </lineage>
</organism>
<gene>
    <name evidence="1" type="ORF">L3Q82_007461</name>
</gene>
<dbReference type="EMBL" id="CM041537">
    <property type="protein sequence ID" value="KAI3369337.1"/>
    <property type="molecule type" value="Genomic_DNA"/>
</dbReference>
<keyword evidence="2" id="KW-1185">Reference proteome</keyword>
<sequence length="155" mass="16855">MHVSQVSVSLLTCMAKACPSSLAKISSSVLPGVFRLVHSPLLQGGALAAILDFMQALVLSKTSNLGYRHFLQLFRGDPRGVPRPAERDIVSLQRVLGLPRGPPPGGTCLEHLPREASRGHPKQMPKPPQLTPLDAKEQRLYSELLPSDLSFSPYL</sequence>
<accession>A0ACB8WPY3</accession>
<name>A0ACB8WPY3_9TELE</name>
<evidence type="ECO:0000313" key="2">
    <source>
        <dbReference type="Proteomes" id="UP000831701"/>
    </source>
</evidence>
<proteinExistence type="predicted"/>